<accession>A0A2X4W745</accession>
<dbReference type="EC" id="2.7.-.-" evidence="5"/>
<dbReference type="EMBL" id="LS483476">
    <property type="protein sequence ID" value="SQI55808.1"/>
    <property type="molecule type" value="Genomic_DNA"/>
</dbReference>
<name>A0A2X4W745_LEDLE</name>
<dbReference type="Gene3D" id="3.30.565.30">
    <property type="entry name" value="Sporulation initiation phosphotransferase B (SpoOB), C-terminal domain"/>
    <property type="match status" value="1"/>
</dbReference>
<dbReference type="Pfam" id="PF14682">
    <property type="entry name" value="SPOB_ab"/>
    <property type="match status" value="1"/>
</dbReference>
<dbReference type="Pfam" id="PF14689">
    <property type="entry name" value="SPOB_a"/>
    <property type="match status" value="1"/>
</dbReference>
<dbReference type="Proteomes" id="UP000249134">
    <property type="component" value="Chromosome 1"/>
</dbReference>
<dbReference type="KEGG" id="blen:NCTC4824_01557"/>
<dbReference type="Gene3D" id="1.10.287.130">
    <property type="match status" value="1"/>
</dbReference>
<keyword evidence="1" id="KW-0597">Phosphoprotein</keyword>
<organism evidence="5 6">
    <name type="scientific">Lederbergia lenta</name>
    <name type="common">Bacillus lentus</name>
    <dbReference type="NCBI Taxonomy" id="1467"/>
    <lineage>
        <taxon>Bacteria</taxon>
        <taxon>Bacillati</taxon>
        <taxon>Bacillota</taxon>
        <taxon>Bacilli</taxon>
        <taxon>Bacillales</taxon>
        <taxon>Bacillaceae</taxon>
        <taxon>Lederbergia</taxon>
    </lineage>
</organism>
<evidence type="ECO:0000259" key="4">
    <source>
        <dbReference type="SMART" id="SM01317"/>
    </source>
</evidence>
<dbReference type="GO" id="GO:0000155">
    <property type="term" value="F:phosphorelay sensor kinase activity"/>
    <property type="evidence" value="ECO:0007669"/>
    <property type="project" value="InterPro"/>
</dbReference>
<dbReference type="AlphaFoldDB" id="A0A2X4W745"/>
<dbReference type="SUPFAM" id="SSF55890">
    <property type="entry name" value="Sporulation response regulatory protein Spo0B"/>
    <property type="match status" value="1"/>
</dbReference>
<dbReference type="InterPro" id="IPR016122">
    <property type="entry name" value="SpoOB_C"/>
</dbReference>
<dbReference type="InterPro" id="IPR037100">
    <property type="entry name" value="Spo0B_C_sf"/>
</dbReference>
<sequence length="178" mass="21052">MMSEKWSIIEVLQHARHDWLNRLQLIKGNISLGKIEQAERIMDEIVQNMQQEARLTNLKLPKFAALLLTHNWESHAYQLEYEILDERGTFALDDEKLTRWVGAFLNQLNQTVHPIHDNNLYLTVEKKNEEFCFHFHLNGIIENVDDLEKWLTYNKSYPDTVSLNKINETELMIVAVFT</sequence>
<keyword evidence="3 5" id="KW-0418">Kinase</keyword>
<evidence type="ECO:0000313" key="6">
    <source>
        <dbReference type="Proteomes" id="UP000249134"/>
    </source>
</evidence>
<evidence type="ECO:0000313" key="5">
    <source>
        <dbReference type="EMBL" id="SQI55808.1"/>
    </source>
</evidence>
<dbReference type="STRING" id="1348624.GCA_001591545_00642"/>
<proteinExistence type="predicted"/>
<keyword evidence="6" id="KW-1185">Reference proteome</keyword>
<gene>
    <name evidence="5" type="primary">spo0B</name>
    <name evidence="5" type="ORF">NCTC4824_01557</name>
</gene>
<evidence type="ECO:0000256" key="2">
    <source>
        <dbReference type="ARBA" id="ARBA00022679"/>
    </source>
</evidence>
<reference evidence="5 6" key="1">
    <citation type="submission" date="2018-06" db="EMBL/GenBank/DDBJ databases">
        <authorList>
            <consortium name="Pathogen Informatics"/>
            <person name="Doyle S."/>
        </authorList>
    </citation>
    <scope>NUCLEOTIDE SEQUENCE [LARGE SCALE GENOMIC DNA]</scope>
    <source>
        <strain evidence="5 6">NCTC4824</strain>
    </source>
</reference>
<evidence type="ECO:0000256" key="1">
    <source>
        <dbReference type="ARBA" id="ARBA00022553"/>
    </source>
</evidence>
<dbReference type="SMART" id="SM01317">
    <property type="entry name" value="SPOB_ab"/>
    <property type="match status" value="1"/>
</dbReference>
<dbReference type="InterPro" id="IPR016120">
    <property type="entry name" value="Sig_transdc_His_kin_SpoOB"/>
</dbReference>
<dbReference type="InterPro" id="IPR039506">
    <property type="entry name" value="SPOB_a"/>
</dbReference>
<keyword evidence="2 5" id="KW-0808">Transferase</keyword>
<protein>
    <submittedName>
        <fullName evidence="5">Signal transduction histidine kinase regulating citrate/malate metabolism</fullName>
        <ecNumber evidence="5">2.7.-.-</ecNumber>
    </submittedName>
</protein>
<feature type="domain" description="Sporulation initiation phosphotransferase B C-terminal" evidence="4">
    <location>
        <begin position="60"/>
        <end position="173"/>
    </location>
</feature>
<evidence type="ECO:0000256" key="3">
    <source>
        <dbReference type="ARBA" id="ARBA00022777"/>
    </source>
</evidence>